<evidence type="ECO:0000313" key="5">
    <source>
        <dbReference type="Proteomes" id="UP001519311"/>
    </source>
</evidence>
<comment type="similarity">
    <text evidence="1">Belongs to the UPF0225 family.</text>
</comment>
<feature type="region of interest" description="Disordered" evidence="2">
    <location>
        <begin position="1"/>
        <end position="30"/>
    </location>
</feature>
<dbReference type="SUPFAM" id="SSF54427">
    <property type="entry name" value="NTF2-like"/>
    <property type="match status" value="1"/>
</dbReference>
<dbReference type="HAMAP" id="MF_00612">
    <property type="entry name" value="UPF0225"/>
    <property type="match status" value="1"/>
</dbReference>
<dbReference type="InterPro" id="IPR032710">
    <property type="entry name" value="NTF2-like_dom_sf"/>
</dbReference>
<protein>
    <recommendedName>
        <fullName evidence="1">UPF0225 protein JOF59_000208</fullName>
    </recommendedName>
</protein>
<accession>A0ABS4V1L8</accession>
<dbReference type="Gene3D" id="3.10.450.50">
    <property type="match status" value="1"/>
</dbReference>
<keyword evidence="5" id="KW-1185">Reference proteome</keyword>
<dbReference type="Proteomes" id="UP001519311">
    <property type="component" value="Unassembled WGS sequence"/>
</dbReference>
<dbReference type="PANTHER" id="PTHR33747">
    <property type="entry name" value="UPF0225 PROTEIN SCO1677"/>
    <property type="match status" value="1"/>
</dbReference>
<reference evidence="4 5" key="1">
    <citation type="submission" date="2021-03" db="EMBL/GenBank/DDBJ databases">
        <title>Sequencing the genomes of 1000 actinobacteria strains.</title>
        <authorList>
            <person name="Klenk H.-P."/>
        </authorList>
    </citation>
    <scope>NUCLEOTIDE SEQUENCE [LARGE SCALE GENOMIC DNA]</scope>
    <source>
        <strain evidence="4 5">DSM 40843</strain>
    </source>
</reference>
<feature type="compositionally biased region" description="Low complexity" evidence="2">
    <location>
        <begin position="13"/>
        <end position="30"/>
    </location>
</feature>
<feature type="domain" description="YchJ-like middle NTF2-like" evidence="3">
    <location>
        <begin position="54"/>
        <end position="146"/>
    </location>
</feature>
<evidence type="ECO:0000259" key="3">
    <source>
        <dbReference type="Pfam" id="PF17775"/>
    </source>
</evidence>
<dbReference type="GeneID" id="97346069"/>
<dbReference type="PANTHER" id="PTHR33747:SF1">
    <property type="entry name" value="ADENYLATE CYCLASE-ASSOCIATED CAP C-TERMINAL DOMAIN-CONTAINING PROTEIN"/>
    <property type="match status" value="1"/>
</dbReference>
<organism evidence="4 5">
    <name type="scientific">Streptomyces clavifer</name>
    <dbReference type="NCBI Taxonomy" id="68188"/>
    <lineage>
        <taxon>Bacteria</taxon>
        <taxon>Bacillati</taxon>
        <taxon>Actinomycetota</taxon>
        <taxon>Actinomycetes</taxon>
        <taxon>Kitasatosporales</taxon>
        <taxon>Streptomycetaceae</taxon>
        <taxon>Streptomyces</taxon>
    </lineage>
</organism>
<evidence type="ECO:0000313" key="4">
    <source>
        <dbReference type="EMBL" id="MBP2357808.1"/>
    </source>
</evidence>
<dbReference type="InterPro" id="IPR023006">
    <property type="entry name" value="YchJ-like"/>
</dbReference>
<proteinExistence type="inferred from homology"/>
<dbReference type="EMBL" id="JAGINS010000001">
    <property type="protein sequence ID" value="MBP2357808.1"/>
    <property type="molecule type" value="Genomic_DNA"/>
</dbReference>
<evidence type="ECO:0000256" key="2">
    <source>
        <dbReference type="SAM" id="MobiDB-lite"/>
    </source>
</evidence>
<dbReference type="Pfam" id="PF17775">
    <property type="entry name" value="YchJ_M-like"/>
    <property type="match status" value="1"/>
</dbReference>
<dbReference type="RefSeq" id="WP_056792391.1">
    <property type="nucleotide sequence ID" value="NZ_BMWJ01000002.1"/>
</dbReference>
<name>A0ABS4V1L8_9ACTN</name>
<sequence>MSRRTSRPRRPDGPAAAGAGPRQTTPASPCPCGGPAAYGDCCGRFHAGTAAAPTCEALMRSRYAAFVVRDAAYLLRTWHPETRPPSVEFDPAMRWTGLDILDTTEGSAFHTTGTVTFRAHYTDGGRPDALHEQSRFVRHEGAWVYSAAVFVD</sequence>
<gene>
    <name evidence="4" type="ORF">JOF59_000208</name>
</gene>
<dbReference type="InterPro" id="IPR048469">
    <property type="entry name" value="YchJ-like_M"/>
</dbReference>
<evidence type="ECO:0000256" key="1">
    <source>
        <dbReference type="HAMAP-Rule" id="MF_00612"/>
    </source>
</evidence>
<comment type="caution">
    <text evidence="4">The sequence shown here is derived from an EMBL/GenBank/DDBJ whole genome shotgun (WGS) entry which is preliminary data.</text>
</comment>